<dbReference type="Proteomes" id="UP000708148">
    <property type="component" value="Unassembled WGS sequence"/>
</dbReference>
<dbReference type="EMBL" id="CAJHUC010000385">
    <property type="protein sequence ID" value="CAD7695759.1"/>
    <property type="molecule type" value="Genomic_DNA"/>
</dbReference>
<gene>
    <name evidence="2" type="ORF">OSTQU699_LOCUS1120</name>
</gene>
<evidence type="ECO:0008006" key="4">
    <source>
        <dbReference type="Google" id="ProtNLM"/>
    </source>
</evidence>
<comment type="caution">
    <text evidence="2">The sequence shown here is derived from an EMBL/GenBank/DDBJ whole genome shotgun (WGS) entry which is preliminary data.</text>
</comment>
<reference evidence="2" key="1">
    <citation type="submission" date="2020-12" db="EMBL/GenBank/DDBJ databases">
        <authorList>
            <person name="Iha C."/>
        </authorList>
    </citation>
    <scope>NUCLEOTIDE SEQUENCE</scope>
</reference>
<accession>A0A8S1ILF1</accession>
<proteinExistence type="predicted"/>
<evidence type="ECO:0000256" key="1">
    <source>
        <dbReference type="SAM" id="SignalP"/>
    </source>
</evidence>
<organism evidence="2 3">
    <name type="scientific">Ostreobium quekettii</name>
    <dbReference type="NCBI Taxonomy" id="121088"/>
    <lineage>
        <taxon>Eukaryota</taxon>
        <taxon>Viridiplantae</taxon>
        <taxon>Chlorophyta</taxon>
        <taxon>core chlorophytes</taxon>
        <taxon>Ulvophyceae</taxon>
        <taxon>TCBD clade</taxon>
        <taxon>Bryopsidales</taxon>
        <taxon>Ostreobineae</taxon>
        <taxon>Ostreobiaceae</taxon>
        <taxon>Ostreobium</taxon>
    </lineage>
</organism>
<name>A0A8S1ILF1_9CHLO</name>
<keyword evidence="1" id="KW-0732">Signal</keyword>
<keyword evidence="3" id="KW-1185">Reference proteome</keyword>
<evidence type="ECO:0000313" key="3">
    <source>
        <dbReference type="Proteomes" id="UP000708148"/>
    </source>
</evidence>
<evidence type="ECO:0000313" key="2">
    <source>
        <dbReference type="EMBL" id="CAD7695759.1"/>
    </source>
</evidence>
<feature type="chain" id="PRO_5035731665" description="Secreted protein" evidence="1">
    <location>
        <begin position="16"/>
        <end position="152"/>
    </location>
</feature>
<sequence>MLLLLFSLSSACSMSKHTFRHHPVCTMGTTVVAMGVCLAWTAIHTLDKCRCGFGLNRRSPDVATPSFGSPVQQHLTSALNRQEFTCIPCWSERCRVIHANTAAGRQYRKQQTNAQVTTPAARQTAAHPRKYRQFWPFRLSGWRSTTQCCLKR</sequence>
<protein>
    <recommendedName>
        <fullName evidence="4">Secreted protein</fullName>
    </recommendedName>
</protein>
<feature type="signal peptide" evidence="1">
    <location>
        <begin position="1"/>
        <end position="15"/>
    </location>
</feature>
<dbReference type="AlphaFoldDB" id="A0A8S1ILF1"/>